<evidence type="ECO:0000256" key="1">
    <source>
        <dbReference type="SAM" id="MobiDB-lite"/>
    </source>
</evidence>
<keyword evidence="3" id="KW-1185">Reference proteome</keyword>
<evidence type="ECO:0000313" key="3">
    <source>
        <dbReference type="Proteomes" id="UP000556084"/>
    </source>
</evidence>
<dbReference type="AlphaFoldDB" id="A0A7W7LPK9"/>
<dbReference type="EMBL" id="JACHJH010000003">
    <property type="protein sequence ID" value="MBB4893446.1"/>
    <property type="molecule type" value="Genomic_DNA"/>
</dbReference>
<name>A0A7W7LPK9_9ACTN</name>
<accession>A0A7W7LPK9</accession>
<comment type="caution">
    <text evidence="2">The sequence shown here is derived from an EMBL/GenBank/DDBJ whole genome shotgun (WGS) entry which is preliminary data.</text>
</comment>
<sequence>MFPAVSPPTAGRTAPSEVAVVLRPPATRRVGSVRPPFGPVRATRPGERRPAPRLRVRAPGPRVDVKIIEPAYFR</sequence>
<reference evidence="2 3" key="1">
    <citation type="submission" date="2020-08" db="EMBL/GenBank/DDBJ databases">
        <title>Genomic Encyclopedia of Type Strains, Phase III (KMG-III): the genomes of soil and plant-associated and newly described type strains.</title>
        <authorList>
            <person name="Whitman W."/>
        </authorList>
    </citation>
    <scope>NUCLEOTIDE SEQUENCE [LARGE SCALE GENOMIC DNA]</scope>
    <source>
        <strain evidence="2 3">CECT 3266</strain>
    </source>
</reference>
<gene>
    <name evidence="2" type="ORF">FHS39_002477</name>
</gene>
<protein>
    <submittedName>
        <fullName evidence="2">Uncharacterized protein</fullName>
    </submittedName>
</protein>
<feature type="region of interest" description="Disordered" evidence="1">
    <location>
        <begin position="30"/>
        <end position="54"/>
    </location>
</feature>
<dbReference type="Proteomes" id="UP000556084">
    <property type="component" value="Unassembled WGS sequence"/>
</dbReference>
<evidence type="ECO:0000313" key="2">
    <source>
        <dbReference type="EMBL" id="MBB4893446.1"/>
    </source>
</evidence>
<organism evidence="2 3">
    <name type="scientific">Streptomyces olivoverticillatus</name>
    <dbReference type="NCBI Taxonomy" id="66427"/>
    <lineage>
        <taxon>Bacteria</taxon>
        <taxon>Bacillati</taxon>
        <taxon>Actinomycetota</taxon>
        <taxon>Actinomycetes</taxon>
        <taxon>Kitasatosporales</taxon>
        <taxon>Streptomycetaceae</taxon>
        <taxon>Streptomyces</taxon>
    </lineage>
</organism>
<proteinExistence type="predicted"/>